<dbReference type="InterPro" id="IPR017452">
    <property type="entry name" value="GPCR_Rhodpsn_7TM"/>
</dbReference>
<dbReference type="PANTHER" id="PTHR19857:SF8">
    <property type="entry name" value="ANGIO-ASSOCIATED MIGRATORY CELL PROTEIN"/>
    <property type="match status" value="1"/>
</dbReference>
<dbReference type="SUPFAM" id="SSF81321">
    <property type="entry name" value="Family A G protein-coupled receptor-like"/>
    <property type="match status" value="1"/>
</dbReference>
<proteinExistence type="predicted"/>
<gene>
    <name evidence="14" type="ORF">P4O66_000587</name>
</gene>
<feature type="domain" description="G-protein coupled receptors family 1 profile" evidence="13">
    <location>
        <begin position="487"/>
        <end position="756"/>
    </location>
</feature>
<dbReference type="PROSITE" id="PS50262">
    <property type="entry name" value="G_PROTEIN_RECEP_F1_2"/>
    <property type="match status" value="1"/>
</dbReference>
<evidence type="ECO:0000313" key="14">
    <source>
        <dbReference type="EMBL" id="KAK1798092.1"/>
    </source>
</evidence>
<feature type="transmembrane region" description="Helical" evidence="12">
    <location>
        <begin position="507"/>
        <end position="530"/>
    </location>
</feature>
<evidence type="ECO:0000256" key="11">
    <source>
        <dbReference type="PROSITE-ProRule" id="PRU00221"/>
    </source>
</evidence>
<evidence type="ECO:0000259" key="13">
    <source>
        <dbReference type="PROSITE" id="PS50262"/>
    </source>
</evidence>
<evidence type="ECO:0000256" key="10">
    <source>
        <dbReference type="ARBA" id="ARBA00072425"/>
    </source>
</evidence>
<keyword evidence="4 11" id="KW-0853">WD repeat</keyword>
<feature type="repeat" description="WD" evidence="11">
    <location>
        <begin position="174"/>
        <end position="205"/>
    </location>
</feature>
<keyword evidence="3" id="KW-0963">Cytoplasm</keyword>
<dbReference type="PRINTS" id="PR00237">
    <property type="entry name" value="GPCRRHODOPSN"/>
</dbReference>
<evidence type="ECO:0000256" key="6">
    <source>
        <dbReference type="ARBA" id="ARBA00022737"/>
    </source>
</evidence>
<dbReference type="PANTHER" id="PTHR19857">
    <property type="entry name" value="MITOCHONDRIAL DIVISION PROTEIN 1-RELATED"/>
    <property type="match status" value="1"/>
</dbReference>
<dbReference type="InterPro" id="IPR051179">
    <property type="entry name" value="WD_repeat_multifunction"/>
</dbReference>
<dbReference type="PROSITE" id="PS50294">
    <property type="entry name" value="WD_REPEATS_REGION"/>
    <property type="match status" value="1"/>
</dbReference>
<dbReference type="AlphaFoldDB" id="A0AAD9E0P2"/>
<keyword evidence="6" id="KW-0677">Repeat</keyword>
<dbReference type="Gene3D" id="1.20.1070.10">
    <property type="entry name" value="Rhodopsin 7-helix transmembrane proteins"/>
    <property type="match status" value="1"/>
</dbReference>
<keyword evidence="7 12" id="KW-1133">Transmembrane helix</keyword>
<dbReference type="InterPro" id="IPR011047">
    <property type="entry name" value="Quinoprotein_ADH-like_sf"/>
</dbReference>
<feature type="repeat" description="WD" evidence="11">
    <location>
        <begin position="81"/>
        <end position="123"/>
    </location>
</feature>
<evidence type="ECO:0000256" key="7">
    <source>
        <dbReference type="ARBA" id="ARBA00022989"/>
    </source>
</evidence>
<feature type="transmembrane region" description="Helical" evidence="12">
    <location>
        <begin position="472"/>
        <end position="495"/>
    </location>
</feature>
<organism evidence="14 15">
    <name type="scientific">Electrophorus voltai</name>
    <dbReference type="NCBI Taxonomy" id="2609070"/>
    <lineage>
        <taxon>Eukaryota</taxon>
        <taxon>Metazoa</taxon>
        <taxon>Chordata</taxon>
        <taxon>Craniata</taxon>
        <taxon>Vertebrata</taxon>
        <taxon>Euteleostomi</taxon>
        <taxon>Actinopterygii</taxon>
        <taxon>Neopterygii</taxon>
        <taxon>Teleostei</taxon>
        <taxon>Ostariophysi</taxon>
        <taxon>Gymnotiformes</taxon>
        <taxon>Gymnotoidei</taxon>
        <taxon>Gymnotidae</taxon>
        <taxon>Electrophorus</taxon>
    </lineage>
</organism>
<dbReference type="FunFam" id="2.130.10.10:FF:000074">
    <property type="entry name" value="Angio-associated migratory cell protein-like protein"/>
    <property type="match status" value="1"/>
</dbReference>
<dbReference type="SMART" id="SM00320">
    <property type="entry name" value="WD40"/>
    <property type="match status" value="7"/>
</dbReference>
<protein>
    <recommendedName>
        <fullName evidence="10">Angio-associated migratory cell protein</fullName>
    </recommendedName>
</protein>
<feature type="transmembrane region" description="Helical" evidence="12">
    <location>
        <begin position="584"/>
        <end position="604"/>
    </location>
</feature>
<feature type="transmembrane region" description="Helical" evidence="12">
    <location>
        <begin position="648"/>
        <end position="669"/>
    </location>
</feature>
<dbReference type="CDD" id="cd00200">
    <property type="entry name" value="WD40"/>
    <property type="match status" value="1"/>
</dbReference>
<reference evidence="14" key="1">
    <citation type="submission" date="2023-03" db="EMBL/GenBank/DDBJ databases">
        <title>Electrophorus voltai genome.</title>
        <authorList>
            <person name="Bian C."/>
        </authorList>
    </citation>
    <scope>NUCLEOTIDE SEQUENCE</scope>
    <source>
        <strain evidence="14">CB-2022</strain>
        <tissue evidence="14">Muscle</tissue>
    </source>
</reference>
<dbReference type="Gene3D" id="2.130.10.10">
    <property type="entry name" value="YVTN repeat-like/Quinoprotein amine dehydrogenase"/>
    <property type="match status" value="1"/>
</dbReference>
<evidence type="ECO:0000256" key="2">
    <source>
        <dbReference type="ARBA" id="ARBA00004496"/>
    </source>
</evidence>
<keyword evidence="8 12" id="KW-0472">Membrane</keyword>
<comment type="caution">
    <text evidence="14">The sequence shown here is derived from an EMBL/GenBank/DDBJ whole genome shotgun (WGS) entry which is preliminary data.</text>
</comment>
<dbReference type="Pfam" id="PF00400">
    <property type="entry name" value="WD40"/>
    <property type="match status" value="4"/>
</dbReference>
<comment type="function">
    <text evidence="9">Plays a role in angiogenesis and cell migration. In smooth muscle cell migration, may act through the RhoA pathway.</text>
</comment>
<dbReference type="PROSITE" id="PS50082">
    <property type="entry name" value="WD_REPEATS_2"/>
    <property type="match status" value="5"/>
</dbReference>
<dbReference type="InterPro" id="IPR015943">
    <property type="entry name" value="WD40/YVTN_repeat-like_dom_sf"/>
</dbReference>
<dbReference type="GO" id="GO:0016020">
    <property type="term" value="C:membrane"/>
    <property type="evidence" value="ECO:0007669"/>
    <property type="project" value="UniProtKB-SubCell"/>
</dbReference>
<evidence type="ECO:0000256" key="3">
    <source>
        <dbReference type="ARBA" id="ARBA00022490"/>
    </source>
</evidence>
<keyword evidence="15" id="KW-1185">Reference proteome</keyword>
<evidence type="ECO:0000256" key="9">
    <source>
        <dbReference type="ARBA" id="ARBA00059273"/>
    </source>
</evidence>
<evidence type="ECO:0000256" key="12">
    <source>
        <dbReference type="SAM" id="Phobius"/>
    </source>
</evidence>
<feature type="transmembrane region" description="Helical" evidence="12">
    <location>
        <begin position="697"/>
        <end position="717"/>
    </location>
</feature>
<feature type="repeat" description="WD" evidence="11">
    <location>
        <begin position="124"/>
        <end position="165"/>
    </location>
</feature>
<dbReference type="GO" id="GO:0005829">
    <property type="term" value="C:cytosol"/>
    <property type="evidence" value="ECO:0007669"/>
    <property type="project" value="TreeGrafter"/>
</dbReference>
<name>A0AAD9E0P2_9TELE</name>
<dbReference type="GO" id="GO:0004930">
    <property type="term" value="F:G protein-coupled receptor activity"/>
    <property type="evidence" value="ECO:0007669"/>
    <property type="project" value="InterPro"/>
</dbReference>
<dbReference type="Pfam" id="PF00001">
    <property type="entry name" value="7tm_1"/>
    <property type="match status" value="1"/>
</dbReference>
<feature type="transmembrane region" description="Helical" evidence="12">
    <location>
        <begin position="536"/>
        <end position="563"/>
    </location>
</feature>
<accession>A0AAD9E0P2</accession>
<feature type="repeat" description="WD" evidence="11">
    <location>
        <begin position="205"/>
        <end position="246"/>
    </location>
</feature>
<keyword evidence="5 12" id="KW-0812">Transmembrane</keyword>
<feature type="repeat" description="WD" evidence="11">
    <location>
        <begin position="270"/>
        <end position="311"/>
    </location>
</feature>
<evidence type="ECO:0000256" key="4">
    <source>
        <dbReference type="ARBA" id="ARBA00022574"/>
    </source>
</evidence>
<evidence type="ECO:0000256" key="1">
    <source>
        <dbReference type="ARBA" id="ARBA00004370"/>
    </source>
</evidence>
<evidence type="ECO:0000313" key="15">
    <source>
        <dbReference type="Proteomes" id="UP001239994"/>
    </source>
</evidence>
<dbReference type="InterPro" id="IPR001680">
    <property type="entry name" value="WD40_rpt"/>
</dbReference>
<comment type="subcellular location">
    <subcellularLocation>
        <location evidence="2">Cytoplasm</location>
    </subcellularLocation>
    <subcellularLocation>
        <location evidence="1">Membrane</location>
    </subcellularLocation>
</comment>
<dbReference type="EMBL" id="JAROKS010000012">
    <property type="protein sequence ID" value="KAK1798092.1"/>
    <property type="molecule type" value="Genomic_DNA"/>
</dbReference>
<dbReference type="Proteomes" id="UP001239994">
    <property type="component" value="Unassembled WGS sequence"/>
</dbReference>
<dbReference type="SUPFAM" id="SSF50998">
    <property type="entry name" value="Quinoprotein alcohol dehydrogenase-like"/>
    <property type="match status" value="1"/>
</dbReference>
<sequence>MDDPEHGAVQIHGDEEIIEVIELNETEQTPGGCPAAPLRQPDDLAEEFDDVDFAEAGNVDDEGWETEDEMDAEQDDSELTFSRHTGSVFCISLDPLTNNLAVTGGEDDKAFVWRVTDGELLFECTGHKDSVTCAVFSHDSKLVASGDMSGLIKVWRVETKEEIWSFEIGDLEWLQWHPHAPVLLAGAADGNVWMWKIPSGECKMLQGPNCQATSGKILPDGRRAVVGYEDGTLRLWDLKQGNTIYVIKGEGSTIHVIKGVGSTIYIIKGQDGHQGALTSMECNKDGTLVLTGSVDGQAKLINTSTGKVVGCLSLDNSDTGNTAEEQDSNSVESVGFCNVLPLVAVAYLDGTLAIYDLSTQSLRHSCKHEVGIVHLQWEEASAMVAVCNLGGVVTLWDGRSGSMVSEYHGHSAEILDFTLNRRVWSLPTQSSGPVEFRVLREASVAVTAGGDHKAKVFCLQRPDRSSGQEARLIYAVTLPLSTAIMLANLPIILGIAYSRQLRNPPGYFYLSLLLADVGMGVALPFIPWMALGRALHFSACLLVHVFPNFLFLAFVSNLLLVHYDRYASIASPLHRARSWLYRRHCLTLLAAWLLPLLFALMPAFGWNGREERGTNTTAPPGCGRPWPPGDSCCTYRSVFPTAFIYLEVYGLLVPAILAIAVMTGRVLWITRGQLRGIQRLERAVGDAGRHRRLELRYARCVAAVTLAFLACWMPYMVYMHVCMAFLHRRGEQGNTRAHTVLLCTGIAGMASVPLLLGLANKDYTDAARRLMEI</sequence>
<dbReference type="InterPro" id="IPR000276">
    <property type="entry name" value="GPCR_Rhodpsn"/>
</dbReference>
<evidence type="ECO:0000256" key="5">
    <source>
        <dbReference type="ARBA" id="ARBA00022692"/>
    </source>
</evidence>
<evidence type="ECO:0000256" key="8">
    <source>
        <dbReference type="ARBA" id="ARBA00023136"/>
    </source>
</evidence>
<feature type="transmembrane region" description="Helical" evidence="12">
    <location>
        <begin position="737"/>
        <end position="759"/>
    </location>
</feature>